<accession>Q01686</accession>
<name>Q01686_PNECA</name>
<proteinExistence type="predicted"/>
<evidence type="ECO:0000313" key="1">
    <source>
        <dbReference type="EMBL" id="AAA67761.1"/>
    </source>
</evidence>
<feature type="non-terminal residue" evidence="1">
    <location>
        <position position="56"/>
    </location>
</feature>
<feature type="non-terminal residue" evidence="1">
    <location>
        <position position="1"/>
    </location>
</feature>
<reference evidence="1" key="1">
    <citation type="submission" date="1994-11" db="EMBL/GenBank/DDBJ databases">
        <title>Molecular characterization of P. carinii antigens in natural infection.</title>
        <authorList>
            <person name="Garbe T.R."/>
            <person name="Stringer J.R."/>
        </authorList>
    </citation>
    <scope>NUCLEOTIDE SEQUENCE</scope>
    <source>
        <strain evidence="1">Prototype</strain>
    </source>
</reference>
<protein>
    <submittedName>
        <fullName evidence="1">Major surface glycoprotein</fullName>
    </submittedName>
</protein>
<sequence>VKNRRYHYQVNWGHKVTELCGGGDDTKRDGKCKELEDNVEAELGDFEDKLKNALKK</sequence>
<organism evidence="1">
    <name type="scientific">Pneumocystis carinii</name>
    <dbReference type="NCBI Taxonomy" id="4754"/>
    <lineage>
        <taxon>Eukaryota</taxon>
        <taxon>Fungi</taxon>
        <taxon>Dikarya</taxon>
        <taxon>Ascomycota</taxon>
        <taxon>Taphrinomycotina</taxon>
        <taxon>Pneumocystomycetes</taxon>
        <taxon>Pneumocystaceae</taxon>
        <taxon>Pneumocystis</taxon>
    </lineage>
</organism>
<dbReference type="EMBL" id="U17120">
    <property type="protein sequence ID" value="AAA67761.1"/>
    <property type="molecule type" value="Genomic_DNA"/>
</dbReference>
<gene>
    <name evidence="1" type="primary">msg</name>
</gene>
<dbReference type="AlphaFoldDB" id="Q01686"/>